<evidence type="ECO:0000256" key="3">
    <source>
        <dbReference type="ARBA" id="ARBA00022840"/>
    </source>
</evidence>
<dbReference type="Pfam" id="PF02682">
    <property type="entry name" value="CT_C_D"/>
    <property type="match status" value="1"/>
</dbReference>
<organism evidence="5 6">
    <name type="scientific">Bacillus mycoides</name>
    <dbReference type="NCBI Taxonomy" id="1405"/>
    <lineage>
        <taxon>Bacteria</taxon>
        <taxon>Bacillati</taxon>
        <taxon>Bacillota</taxon>
        <taxon>Bacilli</taxon>
        <taxon>Bacillales</taxon>
        <taxon>Bacillaceae</taxon>
        <taxon>Bacillus</taxon>
        <taxon>Bacillus cereus group</taxon>
    </lineage>
</organism>
<keyword evidence="3" id="KW-0067">ATP-binding</keyword>
<evidence type="ECO:0000313" key="5">
    <source>
        <dbReference type="EMBL" id="OFD92382.1"/>
    </source>
</evidence>
<dbReference type="SMART" id="SM00796">
    <property type="entry name" value="AHS1"/>
    <property type="match status" value="1"/>
</dbReference>
<evidence type="ECO:0000256" key="2">
    <source>
        <dbReference type="ARBA" id="ARBA00022801"/>
    </source>
</evidence>
<dbReference type="Gene3D" id="2.40.100.10">
    <property type="entry name" value="Cyclophilin-like"/>
    <property type="match status" value="1"/>
</dbReference>
<dbReference type="InterPro" id="IPR029000">
    <property type="entry name" value="Cyclophilin-like_dom_sf"/>
</dbReference>
<keyword evidence="2" id="KW-0378">Hydrolase</keyword>
<dbReference type="InterPro" id="IPR003833">
    <property type="entry name" value="CT_C_D"/>
</dbReference>
<name>A0A084J188_BACMY</name>
<reference evidence="5 6" key="1">
    <citation type="submission" date="2016-05" db="EMBL/GenBank/DDBJ databases">
        <title>Bacillus thuringiensis and Bacillus weihenstephanensis as novel biocontrol agents of wilt causing Verticillium species.</title>
        <authorList>
            <person name="Hollensteiner J."/>
            <person name="Wemheuer F."/>
            <person name="Harting R."/>
            <person name="Kolarzyk A."/>
            <person name="Diaz-Valerio S."/>
            <person name="Poehlein A."/>
            <person name="Brzuszkiewicz E."/>
            <person name="Nesemann K."/>
            <person name="Braus-Stromeyer S."/>
            <person name="Braus G."/>
            <person name="Daniel R."/>
            <person name="Liesegang H."/>
        </authorList>
    </citation>
    <scope>NUCLEOTIDE SEQUENCE [LARGE SCALE GENOMIC DNA]</scope>
    <source>
        <strain evidence="5 6">GOE11</strain>
    </source>
</reference>
<dbReference type="AlphaFoldDB" id="A0A084J188"/>
<accession>A0A084J188</accession>
<evidence type="ECO:0000313" key="6">
    <source>
        <dbReference type="Proteomes" id="UP000175835"/>
    </source>
</evidence>
<dbReference type="RefSeq" id="WP_002127997.1">
    <property type="nucleotide sequence ID" value="NZ_CP035953.1"/>
</dbReference>
<proteinExistence type="predicted"/>
<dbReference type="SUPFAM" id="SSF160467">
    <property type="entry name" value="PH0987 N-terminal domain-like"/>
    <property type="match status" value="1"/>
</dbReference>
<dbReference type="Proteomes" id="UP000175835">
    <property type="component" value="Unassembled WGS sequence"/>
</dbReference>
<dbReference type="PANTHER" id="PTHR34698:SF2">
    <property type="entry name" value="5-OXOPROLINASE SUBUNIT B"/>
    <property type="match status" value="1"/>
</dbReference>
<comment type="caution">
    <text evidence="5">The sequence shown here is derived from an EMBL/GenBank/DDBJ whole genome shotgun (WGS) entry which is preliminary data.</text>
</comment>
<protein>
    <submittedName>
        <fullName evidence="5">Kinase</fullName>
    </submittedName>
</protein>
<dbReference type="SUPFAM" id="SSF50891">
    <property type="entry name" value="Cyclophilin-like"/>
    <property type="match status" value="1"/>
</dbReference>
<keyword evidence="1" id="KW-0547">Nucleotide-binding</keyword>
<dbReference type="PANTHER" id="PTHR34698">
    <property type="entry name" value="5-OXOPROLINASE SUBUNIT B"/>
    <property type="match status" value="1"/>
</dbReference>
<dbReference type="InterPro" id="IPR010016">
    <property type="entry name" value="PxpB"/>
</dbReference>
<gene>
    <name evidence="5" type="ORF">BWGOE11_31260</name>
</gene>
<sequence>MKFSALGDQAIIVTFGEEIGMDIYEKVQRLFQALRRHPFAGMVECVPSFTSLAVYYNLYEVWKQNERSERPYDHVCQYIQELCDSYKEEVNRDVKHISIPVCYGGEYGPDLEEVAYYQGLQVEDVIRIHSETTYFVYMLGFTPGFPYLGGLPKELETPRKETPRLQIAPGSVGIGGNQTGIYPLETPGGWNIIGRTPISLFNPKEETPTYIQSGMYLRFIPITKEEYVSLEGAKEWM</sequence>
<dbReference type="PATRIC" id="fig|86662.23.peg.3098"/>
<dbReference type="GO" id="GO:0005524">
    <property type="term" value="F:ATP binding"/>
    <property type="evidence" value="ECO:0007669"/>
    <property type="project" value="UniProtKB-KW"/>
</dbReference>
<dbReference type="NCBIfam" id="TIGR00370">
    <property type="entry name" value="5-oxoprolinase subunit PxpB"/>
    <property type="match status" value="1"/>
</dbReference>
<keyword evidence="5" id="KW-0418">Kinase</keyword>
<dbReference type="EMBL" id="LXLX01000034">
    <property type="protein sequence ID" value="OFD92382.1"/>
    <property type="molecule type" value="Genomic_DNA"/>
</dbReference>
<dbReference type="Gene3D" id="3.30.1360.40">
    <property type="match status" value="1"/>
</dbReference>
<keyword evidence="5" id="KW-0808">Transferase</keyword>
<evidence type="ECO:0000256" key="1">
    <source>
        <dbReference type="ARBA" id="ARBA00022741"/>
    </source>
</evidence>
<evidence type="ECO:0000259" key="4">
    <source>
        <dbReference type="SMART" id="SM00796"/>
    </source>
</evidence>
<feature type="domain" description="Carboxyltransferase" evidence="4">
    <location>
        <begin position="1"/>
        <end position="211"/>
    </location>
</feature>
<dbReference type="GO" id="GO:0016301">
    <property type="term" value="F:kinase activity"/>
    <property type="evidence" value="ECO:0007669"/>
    <property type="project" value="UniProtKB-KW"/>
</dbReference>
<dbReference type="GO" id="GO:0016787">
    <property type="term" value="F:hydrolase activity"/>
    <property type="evidence" value="ECO:0007669"/>
    <property type="project" value="UniProtKB-KW"/>
</dbReference>